<dbReference type="Gene3D" id="1.10.10.60">
    <property type="entry name" value="Homeodomain-like"/>
    <property type="match status" value="1"/>
</dbReference>
<evidence type="ECO:0000313" key="4">
    <source>
        <dbReference type="Proteomes" id="UP001231518"/>
    </source>
</evidence>
<comment type="caution">
    <text evidence="3">The sequence shown here is derived from an EMBL/GenBank/DDBJ whole genome shotgun (WGS) entry which is preliminary data.</text>
</comment>
<accession>A0AAD8DXN2</accession>
<reference evidence="3" key="1">
    <citation type="submission" date="2023-03" db="EMBL/GenBank/DDBJ databases">
        <title>Chromosome-level genomes of two armyworms, Mythimna separata and Mythimna loreyi, provide insights into the biosynthesis and reception of sex pheromones.</title>
        <authorList>
            <person name="Zhao H."/>
        </authorList>
    </citation>
    <scope>NUCLEOTIDE SEQUENCE</scope>
    <source>
        <strain evidence="3">BeijingLab</strain>
        <tissue evidence="3">Pupa</tissue>
    </source>
</reference>
<sequence length="481" mass="54240">MQAHLLDRKHSATSVNYRQTSPDALVPIKMPRKRTRTTTKAFWTVDLLENAVSVLKRGGISVYKVSQQTGIPYSTLKKRYNLAKADDSSYKNSPKLGRHTVFNVAQEEILANHLRTVSNKVYGLTREQFRKVCYSVAKQLGIEKRFNQVNQTAGKDWLAGFLQRHPDLSIRKPEAISTNRILGFNKTDITLFFNNLEKLMEPQMIYNVDETGITTVQETEKIIAPKGQKRVGSVTSWEREKGVSSFKATGIFPMNPGVFCDDDFINEESRSAVPVADAQQQTTNVTPIPSTLNQAEQPYASPATSPSIFCGLQIEPEIIQREADVTPAPIPSTSYSTPELPATLETHTVRSIATSSNIDFANALSIVSPLPEQLFSQKQRPLKIKQHSEIITSTPMKAVFQEKKRKRTEKENKTKTIKENKGNCDKENCVKGKYTKGKCIKKKHTKDKEIKSKKTTTRNTRIRKATKYLFKSDDEDSSESF</sequence>
<dbReference type="AlphaFoldDB" id="A0AAD8DXN2"/>
<name>A0AAD8DXN2_MYTSE</name>
<proteinExistence type="predicted"/>
<feature type="compositionally biased region" description="Basic and acidic residues" evidence="2">
    <location>
        <begin position="408"/>
        <end position="424"/>
    </location>
</feature>
<organism evidence="3 4">
    <name type="scientific">Mythimna separata</name>
    <name type="common">Oriental armyworm</name>
    <name type="synonym">Pseudaletia separata</name>
    <dbReference type="NCBI Taxonomy" id="271217"/>
    <lineage>
        <taxon>Eukaryota</taxon>
        <taxon>Metazoa</taxon>
        <taxon>Ecdysozoa</taxon>
        <taxon>Arthropoda</taxon>
        <taxon>Hexapoda</taxon>
        <taxon>Insecta</taxon>
        <taxon>Pterygota</taxon>
        <taxon>Neoptera</taxon>
        <taxon>Endopterygota</taxon>
        <taxon>Lepidoptera</taxon>
        <taxon>Glossata</taxon>
        <taxon>Ditrysia</taxon>
        <taxon>Noctuoidea</taxon>
        <taxon>Noctuidae</taxon>
        <taxon>Noctuinae</taxon>
        <taxon>Hadenini</taxon>
        <taxon>Mythimna</taxon>
    </lineage>
</organism>
<gene>
    <name evidence="3" type="ORF">PYW07_006612</name>
</gene>
<evidence type="ECO:0000256" key="1">
    <source>
        <dbReference type="ARBA" id="ARBA00004123"/>
    </source>
</evidence>
<dbReference type="EMBL" id="JARGEI010000007">
    <property type="protein sequence ID" value="KAJ8728916.1"/>
    <property type="molecule type" value="Genomic_DNA"/>
</dbReference>
<keyword evidence="4" id="KW-1185">Reference proteome</keyword>
<dbReference type="SUPFAM" id="SSF46689">
    <property type="entry name" value="Homeodomain-like"/>
    <property type="match status" value="1"/>
</dbReference>
<evidence type="ECO:0008006" key="5">
    <source>
        <dbReference type="Google" id="ProtNLM"/>
    </source>
</evidence>
<comment type="subcellular location">
    <subcellularLocation>
        <location evidence="1">Nucleus</location>
    </subcellularLocation>
</comment>
<evidence type="ECO:0000313" key="3">
    <source>
        <dbReference type="EMBL" id="KAJ8728916.1"/>
    </source>
</evidence>
<protein>
    <recommendedName>
        <fullName evidence="5">HTH CENPB-type domain-containing protein</fullName>
    </recommendedName>
</protein>
<evidence type="ECO:0000256" key="2">
    <source>
        <dbReference type="SAM" id="MobiDB-lite"/>
    </source>
</evidence>
<dbReference type="InterPro" id="IPR009057">
    <property type="entry name" value="Homeodomain-like_sf"/>
</dbReference>
<dbReference type="GO" id="GO:0005634">
    <property type="term" value="C:nucleus"/>
    <property type="evidence" value="ECO:0007669"/>
    <property type="project" value="UniProtKB-SubCell"/>
</dbReference>
<dbReference type="Proteomes" id="UP001231518">
    <property type="component" value="Chromosome 19"/>
</dbReference>
<feature type="region of interest" description="Disordered" evidence="2">
    <location>
        <begin position="404"/>
        <end position="424"/>
    </location>
</feature>